<evidence type="ECO:0000313" key="2">
    <source>
        <dbReference type="EMBL" id="MBB2932045.1"/>
    </source>
</evidence>
<organism evidence="2 3">
    <name type="scientific">Paraburkholderia silvatlantica</name>
    <dbReference type="NCBI Taxonomy" id="321895"/>
    <lineage>
        <taxon>Bacteria</taxon>
        <taxon>Pseudomonadati</taxon>
        <taxon>Pseudomonadota</taxon>
        <taxon>Betaproteobacteria</taxon>
        <taxon>Burkholderiales</taxon>
        <taxon>Burkholderiaceae</taxon>
        <taxon>Paraburkholderia</taxon>
    </lineage>
</organism>
<dbReference type="Proteomes" id="UP000533533">
    <property type="component" value="Unassembled WGS sequence"/>
</dbReference>
<name>A0ABR6FX85_9BURK</name>
<evidence type="ECO:0000259" key="1">
    <source>
        <dbReference type="Pfam" id="PF13438"/>
    </source>
</evidence>
<proteinExistence type="predicted"/>
<feature type="domain" description="DUF4113" evidence="1">
    <location>
        <begin position="1"/>
        <end position="48"/>
    </location>
</feature>
<gene>
    <name evidence="2" type="ORF">FHX59_006519</name>
</gene>
<accession>A0ABR6FX85</accession>
<dbReference type="EMBL" id="JACHVZ010000023">
    <property type="protein sequence ID" value="MBB2932045.1"/>
    <property type="molecule type" value="Genomic_DNA"/>
</dbReference>
<dbReference type="InterPro" id="IPR025188">
    <property type="entry name" value="DUF4113"/>
</dbReference>
<dbReference type="RefSeq" id="WP_110387552.1">
    <property type="nucleotide sequence ID" value="NZ_JACHVZ010000023.1"/>
</dbReference>
<dbReference type="Pfam" id="PF13438">
    <property type="entry name" value="DUF4113"/>
    <property type="match status" value="1"/>
</dbReference>
<evidence type="ECO:0000313" key="3">
    <source>
        <dbReference type="Proteomes" id="UP000533533"/>
    </source>
</evidence>
<protein>
    <recommendedName>
        <fullName evidence="1">DUF4113 domain-containing protein</fullName>
    </recommendedName>
</protein>
<comment type="caution">
    <text evidence="2">The sequence shown here is derived from an EMBL/GenBank/DDBJ whole genome shotgun (WGS) entry which is preliminary data.</text>
</comment>
<reference evidence="2 3" key="1">
    <citation type="submission" date="2020-08" db="EMBL/GenBank/DDBJ databases">
        <title>Genomic Encyclopedia of Type Strains, Phase IV (KMG-V): Genome sequencing to study the core and pangenomes of soil and plant-associated prokaryotes.</title>
        <authorList>
            <person name="Whitman W."/>
        </authorList>
    </citation>
    <scope>NUCLEOTIDE SEQUENCE [LARGE SCALE GENOMIC DNA]</scope>
    <source>
        <strain evidence="2 3">SRMrh-85</strain>
    </source>
</reference>
<keyword evidence="3" id="KW-1185">Reference proteome</keyword>
<sequence length="62" mass="7186">MVAFDAVNDRFGRGTIRVENVEGYQAWHICQNAKTPNYTTQRERLPTARRILPCPIRPQTMP</sequence>